<evidence type="ECO:0000313" key="4">
    <source>
        <dbReference type="EMBL" id="MEL4454746.1"/>
    </source>
</evidence>
<dbReference type="PROSITE" id="PS01031">
    <property type="entry name" value="SHSP"/>
    <property type="match status" value="1"/>
</dbReference>
<evidence type="ECO:0000256" key="1">
    <source>
        <dbReference type="PROSITE-ProRule" id="PRU00285"/>
    </source>
</evidence>
<comment type="caution">
    <text evidence="4">The sequence shown here is derived from an EMBL/GenBank/DDBJ whole genome shotgun (WGS) entry which is preliminary data.</text>
</comment>
<dbReference type="RefSeq" id="WP_342158369.1">
    <property type="nucleotide sequence ID" value="NZ_JBCDNA010000001.1"/>
</dbReference>
<feature type="domain" description="SHSP" evidence="3">
    <location>
        <begin position="46"/>
        <end position="159"/>
    </location>
</feature>
<protein>
    <submittedName>
        <fullName evidence="4">Hsp20/alpha crystallin family protein</fullName>
    </submittedName>
</protein>
<name>A0ABU9KX27_9FLAO</name>
<dbReference type="Pfam" id="PF00011">
    <property type="entry name" value="HSP20"/>
    <property type="match status" value="1"/>
</dbReference>
<evidence type="ECO:0000313" key="5">
    <source>
        <dbReference type="Proteomes" id="UP001474120"/>
    </source>
</evidence>
<evidence type="ECO:0000259" key="3">
    <source>
        <dbReference type="PROSITE" id="PS01031"/>
    </source>
</evidence>
<gene>
    <name evidence="4" type="ORF">AABB81_02480</name>
</gene>
<dbReference type="InterPro" id="IPR008978">
    <property type="entry name" value="HSP20-like_chaperone"/>
</dbReference>
<comment type="similarity">
    <text evidence="1 2">Belongs to the small heat shock protein (HSP20) family.</text>
</comment>
<dbReference type="Gene3D" id="2.60.40.790">
    <property type="match status" value="1"/>
</dbReference>
<proteinExistence type="inferred from homology"/>
<dbReference type="PANTHER" id="PTHR11527">
    <property type="entry name" value="HEAT-SHOCK PROTEIN 20 FAMILY MEMBER"/>
    <property type="match status" value="1"/>
</dbReference>
<accession>A0ABU9KX27</accession>
<organism evidence="4 5">
    <name type="scientific">Lutimonas vermicola</name>
    <dbReference type="NCBI Taxonomy" id="414288"/>
    <lineage>
        <taxon>Bacteria</taxon>
        <taxon>Pseudomonadati</taxon>
        <taxon>Bacteroidota</taxon>
        <taxon>Flavobacteriia</taxon>
        <taxon>Flavobacteriales</taxon>
        <taxon>Flavobacteriaceae</taxon>
        <taxon>Lutimonas</taxon>
    </lineage>
</organism>
<dbReference type="InterPro" id="IPR031107">
    <property type="entry name" value="Small_HSP"/>
</dbReference>
<reference evidence="4 5" key="1">
    <citation type="submission" date="2024-04" db="EMBL/GenBank/DDBJ databases">
        <title>whole genome sequencing of Lutimonas vermicola strain IMCC1616.</title>
        <authorList>
            <person name="Bae S.S."/>
        </authorList>
    </citation>
    <scope>NUCLEOTIDE SEQUENCE [LARGE SCALE GENOMIC DNA]</scope>
    <source>
        <strain evidence="4 5">IMCC1616</strain>
    </source>
</reference>
<keyword evidence="5" id="KW-1185">Reference proteome</keyword>
<dbReference type="InterPro" id="IPR002068">
    <property type="entry name" value="A-crystallin/Hsp20_dom"/>
</dbReference>
<dbReference type="EMBL" id="JBCDNA010000001">
    <property type="protein sequence ID" value="MEL4454746.1"/>
    <property type="molecule type" value="Genomic_DNA"/>
</dbReference>
<evidence type="ECO:0000256" key="2">
    <source>
        <dbReference type="RuleBase" id="RU003616"/>
    </source>
</evidence>
<sequence length="159" mass="17979">MSNLVLTKNGNIVRSIQPGLGNFPAWTSFIDDLFKEESGYIKNADFNKGITLPKVNIKESVDSYTLEMAVPGFKKSDFVIDLENENLTISADIKTEEEETKEDYTRKEFGYSSFKRTFILPETVEEDKIEAAYTDGILSLNIPKKEEAKPKPARTIKIS</sequence>
<dbReference type="CDD" id="cd06464">
    <property type="entry name" value="ACD_sHsps-like"/>
    <property type="match status" value="1"/>
</dbReference>
<dbReference type="SUPFAM" id="SSF49764">
    <property type="entry name" value="HSP20-like chaperones"/>
    <property type="match status" value="1"/>
</dbReference>
<dbReference type="Proteomes" id="UP001474120">
    <property type="component" value="Unassembled WGS sequence"/>
</dbReference>